<feature type="domain" description="Calcineurin-like phosphoesterase" evidence="1">
    <location>
        <begin position="1"/>
        <end position="249"/>
    </location>
</feature>
<evidence type="ECO:0000259" key="1">
    <source>
        <dbReference type="Pfam" id="PF00149"/>
    </source>
</evidence>
<dbReference type="EMBL" id="JANHOH010000005">
    <property type="protein sequence ID" value="MCQ6959905.1"/>
    <property type="molecule type" value="Genomic_DNA"/>
</dbReference>
<dbReference type="Pfam" id="PF00149">
    <property type="entry name" value="Metallophos"/>
    <property type="match status" value="1"/>
</dbReference>
<evidence type="ECO:0000313" key="4">
    <source>
        <dbReference type="Proteomes" id="UP001204376"/>
    </source>
</evidence>
<accession>A0ABT1T5K0</accession>
<dbReference type="InterPro" id="IPR004843">
    <property type="entry name" value="Calcineurin-like_PHP"/>
</dbReference>
<comment type="caution">
    <text evidence="3">The sequence shown here is derived from an EMBL/GenBank/DDBJ whole genome shotgun (WGS) entry which is preliminary data.</text>
</comment>
<dbReference type="InterPro" id="IPR027417">
    <property type="entry name" value="P-loop_NTPase"/>
</dbReference>
<reference evidence="3 4" key="1">
    <citation type="submission" date="2022-07" db="EMBL/GenBank/DDBJ databases">
        <title>Mucilaginibacter sp. JC4.</title>
        <authorList>
            <person name="Le V."/>
            <person name="Ko S.-R."/>
            <person name="Ahn C.-Y."/>
            <person name="Oh H.-M."/>
        </authorList>
    </citation>
    <scope>NUCLEOTIDE SEQUENCE [LARGE SCALE GENOMIC DNA]</scope>
    <source>
        <strain evidence="3 4">JC4</strain>
    </source>
</reference>
<gene>
    <name evidence="3" type="ORF">NPE20_18145</name>
</gene>
<dbReference type="SUPFAM" id="SSF52540">
    <property type="entry name" value="P-loop containing nucleoside triphosphate hydrolases"/>
    <property type="match status" value="1"/>
</dbReference>
<evidence type="ECO:0000313" key="3">
    <source>
        <dbReference type="EMBL" id="MCQ6959905.1"/>
    </source>
</evidence>
<dbReference type="Proteomes" id="UP001204376">
    <property type="component" value="Unassembled WGS sequence"/>
</dbReference>
<organism evidence="3 4">
    <name type="scientific">Mucilaginibacter aquariorum</name>
    <dbReference type="NCBI Taxonomy" id="2967225"/>
    <lineage>
        <taxon>Bacteria</taxon>
        <taxon>Pseudomonadati</taxon>
        <taxon>Bacteroidota</taxon>
        <taxon>Sphingobacteriia</taxon>
        <taxon>Sphingobacteriales</taxon>
        <taxon>Sphingobacteriaceae</taxon>
        <taxon>Mucilaginibacter</taxon>
    </lineage>
</organism>
<evidence type="ECO:0000259" key="2">
    <source>
        <dbReference type="Pfam" id="PF24406"/>
    </source>
</evidence>
<dbReference type="PANTHER" id="PTHR30337">
    <property type="entry name" value="COMPONENT OF ATP-DEPENDENT DSDNA EXONUCLEASE"/>
    <property type="match status" value="1"/>
</dbReference>
<sequence length="1035" mass="119729">MRLLHFSDFHLNNNTLLKDGLFTIEPFLQSLNTLNNDQPIDLVVFSGDLIDQGGRSFKSAEEAFMSFYDNVIRKVCHKLNLGDDKFIICPGNHDIVRNLDSEITESGCLNTLTSTSKVNSFIRDIRNGGDMSGVKRIVPYKDFLDVLYTPSENLVVSYFESGFKYKIDNRKIGIIAFNSSWRCFGDNDKGNLLIGEDQLINGIKYIKDCDYKIAVIHHFIDQLTDTDKLLSEKLLQSEFDMLLCGHVHSASNKYVIEPQGKLLTLIAPGTLSVNVDTDSKKYSNGFSIIDLNFLDAKMSIKFYSYNFPNPEFNLNTSLGKEGIWAIDLPKSEAIEKEIERQNLIKTINEEHVCKMDMHMLTYSTDTDAPKSLMELFVQPKLTLKASINSDKEETIEDILSIINNKENYLLFGTKESGKTILLDKLICECLNPLNNVTYIPVYIEFSKIASDLVSNIRDYLLVSKEATKAILSTHPILLLVDNLKTSNEFVDLVKIKQLFDLTDEFPNLKIIATYTILYGNEIPEHYTSLDKFKFNTVTIKDFQSKQIRDLTTKWFKDKNLIDKPQKVETLINGFLSLSLPRTPFTVSMFLWIIEKQQNYKPINNSTLIENFIEKLLNKHSKTGILSETFDYQNKVRLLSEIAYKMLKEDGENYSDTHANVFQFISFYLKKKDFSYNVEKILNELIECGIFVKDDNFIRFRFTCFLEYFLVKKMGYDSKFKEEVLDENNYLKYINEIDYFTGLNRDDADILKLIVNRSNIAFKETKEKIQALGHSLDDFFKQSVSQIKIPKNDVTSLVSDYKATEEDLIDMDDAKLLSQKAESGIQKKGKDSAPEAIAKSFILSLKVLKNSEEVEEQNLKLNSLKYILDNSVYFAIFYKIFVSQLIEKKLVPEKEKEEQIQILQFLPWYHETLMNDNMGTQKLSQTLYRKIQEDKSNETISEFEKFLSVFLYADVRGQNYFDVLDEYIKSTNKKYILDMSFIKIMNYYNIRSKDPDSDLKYLNMIGDILIKAKGYSKEDKGKLMEKYKTKKPNKDS</sequence>
<proteinExistence type="predicted"/>
<dbReference type="InterPro" id="IPR029052">
    <property type="entry name" value="Metallo-depent_PP-like"/>
</dbReference>
<name>A0ABT1T5K0_9SPHI</name>
<protein>
    <submittedName>
        <fullName evidence="3">Metallophosphoesterase</fullName>
    </submittedName>
</protein>
<dbReference type="InterPro" id="IPR057123">
    <property type="entry name" value="STAND_NTPase4_dom"/>
</dbReference>
<dbReference type="InterPro" id="IPR050535">
    <property type="entry name" value="DNA_Repair-Maintenance_Comp"/>
</dbReference>
<feature type="domain" description="STAND NTPase 4 small alpha/beta" evidence="2">
    <location>
        <begin position="662"/>
        <end position="709"/>
    </location>
</feature>
<dbReference type="RefSeq" id="WP_256540095.1">
    <property type="nucleotide sequence ID" value="NZ_JANHOH010000005.1"/>
</dbReference>
<dbReference type="SUPFAM" id="SSF56300">
    <property type="entry name" value="Metallo-dependent phosphatases"/>
    <property type="match status" value="1"/>
</dbReference>
<dbReference type="Gene3D" id="3.60.21.10">
    <property type="match status" value="1"/>
</dbReference>
<keyword evidence="4" id="KW-1185">Reference proteome</keyword>
<dbReference type="Pfam" id="PF24406">
    <property type="entry name" value="nSTAND_NTPase4"/>
    <property type="match status" value="1"/>
</dbReference>